<evidence type="ECO:0000256" key="4">
    <source>
        <dbReference type="SAM" id="MobiDB-lite"/>
    </source>
</evidence>
<dbReference type="InterPro" id="IPR011856">
    <property type="entry name" value="tRNA_endonuc-like_dom_sf"/>
</dbReference>
<dbReference type="STRING" id="50429.A0A2B4RGL6"/>
<dbReference type="Gene3D" id="3.40.1350.10">
    <property type="match status" value="1"/>
</dbReference>
<feature type="region of interest" description="Disordered" evidence="4">
    <location>
        <begin position="139"/>
        <end position="236"/>
    </location>
</feature>
<dbReference type="InterPro" id="IPR016589">
    <property type="entry name" value="tRNA_splic_SEN2"/>
</dbReference>
<keyword evidence="7" id="KW-1185">Reference proteome</keyword>
<keyword evidence="6" id="KW-0255">Endonuclease</keyword>
<keyword evidence="6" id="KW-0540">Nuclease</keyword>
<dbReference type="GO" id="GO:0000379">
    <property type="term" value="P:tRNA-type intron splice site recognition and cleavage"/>
    <property type="evidence" value="ECO:0007669"/>
    <property type="project" value="TreeGrafter"/>
</dbReference>
<dbReference type="InterPro" id="IPR006676">
    <property type="entry name" value="tRNA_splic"/>
</dbReference>
<dbReference type="InterPro" id="IPR036167">
    <property type="entry name" value="tRNA_intron_Endo_cat-like_sf"/>
</dbReference>
<organism evidence="6 7">
    <name type="scientific">Stylophora pistillata</name>
    <name type="common">Smooth cauliflower coral</name>
    <dbReference type="NCBI Taxonomy" id="50429"/>
    <lineage>
        <taxon>Eukaryota</taxon>
        <taxon>Metazoa</taxon>
        <taxon>Cnidaria</taxon>
        <taxon>Anthozoa</taxon>
        <taxon>Hexacorallia</taxon>
        <taxon>Scleractinia</taxon>
        <taxon>Astrocoeniina</taxon>
        <taxon>Pocilloporidae</taxon>
        <taxon>Stylophora</taxon>
    </lineage>
</organism>
<comment type="similarity">
    <text evidence="3">Belongs to the tRNA-intron endonuclease family.</text>
</comment>
<dbReference type="PIRSF" id="PIRSF011789">
    <property type="entry name" value="tRNA_splic_SEN2"/>
    <property type="match status" value="1"/>
</dbReference>
<dbReference type="EMBL" id="LSMT01000520">
    <property type="protein sequence ID" value="PFX16761.1"/>
    <property type="molecule type" value="Genomic_DNA"/>
</dbReference>
<comment type="function">
    <text evidence="3">Constitutes one of the two catalytic subunit of the tRNA-splicing endonuclease complex, a complex responsible for identification and cleavage of the splice sites in pre-tRNA. It cleaves pre-tRNA at the 5'- and 3'-splice sites to release the intron. The products are an intron and two tRNA half-molecules bearing 2',3'-cyclic phosphate and 5'-OH termini. There are no conserved sequences at the splice sites, but the intron is invariably located at the same site in the gene, placing the splice sites an invariant distance from the constant structural features of the tRNA body.</text>
</comment>
<keyword evidence="2 3" id="KW-0456">Lyase</keyword>
<feature type="domain" description="tRNA intron endonuclease N-terminal" evidence="5">
    <location>
        <begin position="296"/>
        <end position="331"/>
    </location>
</feature>
<protein>
    <recommendedName>
        <fullName evidence="3">tRNA-splicing endonuclease subunit Sen2</fullName>
        <ecNumber evidence="3">4.6.1.16</ecNumber>
    </recommendedName>
</protein>
<dbReference type="AlphaFoldDB" id="A0A2B4RGL6"/>
<evidence type="ECO:0000256" key="3">
    <source>
        <dbReference type="PIRNR" id="PIRNR011789"/>
    </source>
</evidence>
<dbReference type="OrthoDB" id="10249562at2759"/>
<dbReference type="InterPro" id="IPR006678">
    <property type="entry name" value="tRNA_intron_Endonuc_N"/>
</dbReference>
<sequence length="406" mass="46902">MADEGRTPRRKKGARFHPKEAPFPIPIQSITGEQSSTDRWYYYTGYFRDNCVVIEDLGDLTFLYKMGFFGKGFLSRSKPEYETISNVSQKAFSKSEKLRRLPPRERRIRQSKFRIVRKERFKNHKQWWQQATGATCKHDEKTGEVVGDQGVYNEGIMDPSPKKRRSGHGETVKDFKSVSQSEFCNDAIETKSQLTDDDDDDDDDEKKEEEEDDDENYNDVEDDRNVLSNSSGNDEAMITNRDLEEVMQDVVRNNLESSSACRNQKGSDKATTVTKTQRRNHLASSRRRDDPYKVYEHLQLSLEEAFFLSYGLGCLSVLDKDKKPLSLSQMWCAFCGAKQEFIPNYVSYHYFRSKGWVPKLGIKYGTDLGKMSYVIVCMSVYEIRKFVGLQLRGSQNASNSIKCEEN</sequence>
<reference evidence="7" key="1">
    <citation type="journal article" date="2017" name="bioRxiv">
        <title>Comparative analysis of the genomes of Stylophora pistillata and Acropora digitifera provides evidence for extensive differences between species of corals.</title>
        <authorList>
            <person name="Voolstra C.R."/>
            <person name="Li Y."/>
            <person name="Liew Y.J."/>
            <person name="Baumgarten S."/>
            <person name="Zoccola D."/>
            <person name="Flot J.-F."/>
            <person name="Tambutte S."/>
            <person name="Allemand D."/>
            <person name="Aranda M."/>
        </authorList>
    </citation>
    <scope>NUCLEOTIDE SEQUENCE [LARGE SCALE GENOMIC DNA]</scope>
</reference>
<evidence type="ECO:0000259" key="5">
    <source>
        <dbReference type="Pfam" id="PF02778"/>
    </source>
</evidence>
<evidence type="ECO:0000256" key="1">
    <source>
        <dbReference type="ARBA" id="ARBA00022694"/>
    </source>
</evidence>
<name>A0A2B4RGL6_STYPI</name>
<dbReference type="GO" id="GO:0005737">
    <property type="term" value="C:cytoplasm"/>
    <property type="evidence" value="ECO:0007669"/>
    <property type="project" value="TreeGrafter"/>
</dbReference>
<keyword evidence="6" id="KW-0378">Hydrolase</keyword>
<accession>A0A2B4RGL6</accession>
<dbReference type="Pfam" id="PF02778">
    <property type="entry name" value="tRNA_int_endo_N"/>
    <property type="match status" value="1"/>
</dbReference>
<dbReference type="PANTHER" id="PTHR21227:SF0">
    <property type="entry name" value="TRNA-SPLICING ENDONUCLEASE SUBUNIT SEN2"/>
    <property type="match status" value="1"/>
</dbReference>
<feature type="compositionally biased region" description="Polar residues" evidence="4">
    <location>
        <begin position="256"/>
        <end position="275"/>
    </location>
</feature>
<dbReference type="GO" id="GO:0000213">
    <property type="term" value="F:tRNA-intron lyase activity"/>
    <property type="evidence" value="ECO:0007669"/>
    <property type="project" value="UniProtKB-UniRule"/>
</dbReference>
<evidence type="ECO:0000313" key="6">
    <source>
        <dbReference type="EMBL" id="PFX16761.1"/>
    </source>
</evidence>
<evidence type="ECO:0000313" key="7">
    <source>
        <dbReference type="Proteomes" id="UP000225706"/>
    </source>
</evidence>
<keyword evidence="1 3" id="KW-0819">tRNA processing</keyword>
<dbReference type="Proteomes" id="UP000225706">
    <property type="component" value="Unassembled WGS sequence"/>
</dbReference>
<comment type="caution">
    <text evidence="6">The sequence shown here is derived from an EMBL/GenBank/DDBJ whole genome shotgun (WGS) entry which is preliminary data.</text>
</comment>
<dbReference type="PANTHER" id="PTHR21227">
    <property type="entry name" value="TRNA-SPLICING ENDONUCLEASE SUBUNIT SEN2"/>
    <property type="match status" value="1"/>
</dbReference>
<dbReference type="GO" id="GO:0003676">
    <property type="term" value="F:nucleic acid binding"/>
    <property type="evidence" value="ECO:0007669"/>
    <property type="project" value="InterPro"/>
</dbReference>
<proteinExistence type="inferred from homology"/>
<dbReference type="SUPFAM" id="SSF53032">
    <property type="entry name" value="tRNA-intron endonuclease catalytic domain-like"/>
    <property type="match status" value="1"/>
</dbReference>
<feature type="region of interest" description="Disordered" evidence="4">
    <location>
        <begin position="256"/>
        <end position="287"/>
    </location>
</feature>
<gene>
    <name evidence="6" type="primary">Tsen2</name>
    <name evidence="6" type="ORF">AWC38_SpisGene18938</name>
</gene>
<feature type="compositionally biased region" description="Basic residues" evidence="4">
    <location>
        <begin position="276"/>
        <end position="285"/>
    </location>
</feature>
<feature type="compositionally biased region" description="Basic and acidic residues" evidence="4">
    <location>
        <begin position="167"/>
        <end position="176"/>
    </location>
</feature>
<evidence type="ECO:0000256" key="2">
    <source>
        <dbReference type="ARBA" id="ARBA00023239"/>
    </source>
</evidence>
<feature type="compositionally biased region" description="Acidic residues" evidence="4">
    <location>
        <begin position="195"/>
        <end position="222"/>
    </location>
</feature>
<dbReference type="EC" id="4.6.1.16" evidence="3"/>
<dbReference type="GO" id="GO:0000214">
    <property type="term" value="C:tRNA-intron endonuclease complex"/>
    <property type="evidence" value="ECO:0007669"/>
    <property type="project" value="UniProtKB-UniRule"/>
</dbReference>